<accession>A0A073ISP3</accession>
<evidence type="ECO:0000313" key="10">
    <source>
        <dbReference type="EMBL" id="KEJ92829.1"/>
    </source>
</evidence>
<feature type="transmembrane region" description="Helical" evidence="8">
    <location>
        <begin position="292"/>
        <end position="313"/>
    </location>
</feature>
<evidence type="ECO:0000256" key="4">
    <source>
        <dbReference type="ARBA" id="ARBA00022475"/>
    </source>
</evidence>
<evidence type="ECO:0000259" key="9">
    <source>
        <dbReference type="PROSITE" id="PS51012"/>
    </source>
</evidence>
<keyword evidence="7 8" id="KW-0472">Membrane</keyword>
<dbReference type="GO" id="GO:0005886">
    <property type="term" value="C:plasma membrane"/>
    <property type="evidence" value="ECO:0007669"/>
    <property type="project" value="UniProtKB-SubCell"/>
</dbReference>
<evidence type="ECO:0000256" key="7">
    <source>
        <dbReference type="ARBA" id="ARBA00023136"/>
    </source>
</evidence>
<dbReference type="Proteomes" id="UP000027665">
    <property type="component" value="Unassembled WGS sequence"/>
</dbReference>
<evidence type="ECO:0000256" key="3">
    <source>
        <dbReference type="ARBA" id="ARBA00022448"/>
    </source>
</evidence>
<feature type="transmembrane region" description="Helical" evidence="8">
    <location>
        <begin position="353"/>
        <end position="371"/>
    </location>
</feature>
<keyword evidence="3" id="KW-0813">Transport</keyword>
<keyword evidence="6 8" id="KW-1133">Transmembrane helix</keyword>
<protein>
    <submittedName>
        <fullName evidence="10">Transporter</fullName>
    </submittedName>
</protein>
<dbReference type="OrthoDB" id="9776218at2"/>
<comment type="caution">
    <text evidence="10">The sequence shown here is derived from an EMBL/GenBank/DDBJ whole genome shotgun (WGS) entry which is preliminary data.</text>
</comment>
<comment type="subcellular location">
    <subcellularLocation>
        <location evidence="1">Cell membrane</location>
        <topology evidence="1">Multi-pass membrane protein</topology>
    </subcellularLocation>
</comment>
<feature type="transmembrane region" description="Helical" evidence="8">
    <location>
        <begin position="181"/>
        <end position="205"/>
    </location>
</feature>
<dbReference type="GO" id="GO:0140359">
    <property type="term" value="F:ABC-type transporter activity"/>
    <property type="evidence" value="ECO:0007669"/>
    <property type="project" value="InterPro"/>
</dbReference>
<dbReference type="InterPro" id="IPR013525">
    <property type="entry name" value="ABC2_TM"/>
</dbReference>
<dbReference type="PATRIC" id="fig|2754.20.peg.1688"/>
<gene>
    <name evidence="10" type="ORF">EH55_01210</name>
</gene>
<keyword evidence="5 8" id="KW-0812">Transmembrane</keyword>
<evidence type="ECO:0000256" key="6">
    <source>
        <dbReference type="ARBA" id="ARBA00022989"/>
    </source>
</evidence>
<sequence length="377" mass="42399">MNWERLKSLIIKEFIQLMRDRITLAIVMFMPLAQLLIFGFAINTDIKHLRTVIFDQSRTQESREMINSLSSSNYFDVVEFAASMKEVNERVEEGAAKVGIIFPPDYAGKIKGGRQTSVQVIVDATDNLSASSALAAAQTIGLLKSQEILAAKFARLGVKVPGQAIDMRIRLWYNPDFITSWYIVPGIMGLLLTITLIPMMAMAIVRENEQGTLEQLLVTPMRIEELLLSKIIPYIVVGYVQVFISIFVGIFVFDMPFLGSMPLFYALTFFYVVASLALGIMISCFAQNQTQAIQMSVFIILPCVLLSGFVFPLEAIPTGFRYLGECFPITYYISLTRQIILKGGGMEYVWKETLALAAYIAIMFTAAVQMFRRRFVP</sequence>
<dbReference type="AlphaFoldDB" id="A0A073ISP3"/>
<dbReference type="STRING" id="2754.EH55_01210"/>
<feature type="transmembrane region" description="Helical" evidence="8">
    <location>
        <begin position="264"/>
        <end position="285"/>
    </location>
</feature>
<comment type="similarity">
    <text evidence="2">Belongs to the ABC-2 integral membrane protein family.</text>
</comment>
<dbReference type="PANTHER" id="PTHR30294">
    <property type="entry name" value="MEMBRANE COMPONENT OF ABC TRANSPORTER YHHJ-RELATED"/>
    <property type="match status" value="1"/>
</dbReference>
<feature type="transmembrane region" description="Helical" evidence="8">
    <location>
        <begin position="21"/>
        <end position="42"/>
    </location>
</feature>
<dbReference type="Pfam" id="PF12698">
    <property type="entry name" value="ABC2_membrane_3"/>
    <property type="match status" value="1"/>
</dbReference>
<dbReference type="PANTHER" id="PTHR30294:SF29">
    <property type="entry name" value="MULTIDRUG ABC TRANSPORTER PERMEASE YBHS-RELATED"/>
    <property type="match status" value="1"/>
</dbReference>
<dbReference type="PROSITE" id="PS51012">
    <property type="entry name" value="ABC_TM2"/>
    <property type="match status" value="1"/>
</dbReference>
<evidence type="ECO:0000256" key="5">
    <source>
        <dbReference type="ARBA" id="ARBA00022692"/>
    </source>
</evidence>
<evidence type="ECO:0000256" key="1">
    <source>
        <dbReference type="ARBA" id="ARBA00004651"/>
    </source>
</evidence>
<organism evidence="10 11">
    <name type="scientific">Synergistes jonesii</name>
    <dbReference type="NCBI Taxonomy" id="2754"/>
    <lineage>
        <taxon>Bacteria</taxon>
        <taxon>Thermotogati</taxon>
        <taxon>Synergistota</taxon>
        <taxon>Synergistia</taxon>
        <taxon>Synergistales</taxon>
        <taxon>Synergistaceae</taxon>
        <taxon>Synergistes</taxon>
    </lineage>
</organism>
<dbReference type="eggNOG" id="COG0842">
    <property type="taxonomic scope" value="Bacteria"/>
</dbReference>
<keyword evidence="4" id="KW-1003">Cell membrane</keyword>
<reference evidence="10 11" key="1">
    <citation type="submission" date="2014-04" db="EMBL/GenBank/DDBJ databases">
        <title>Draft Genome Sequence of Synergistes jonesii.</title>
        <authorList>
            <person name="Coil D.A."/>
            <person name="Eisen J.A."/>
            <person name="Holland-Moritz H.E."/>
        </authorList>
    </citation>
    <scope>NUCLEOTIDE SEQUENCE [LARGE SCALE GENOMIC DNA]</scope>
    <source>
        <strain evidence="10 11">78-1</strain>
    </source>
</reference>
<evidence type="ECO:0000313" key="11">
    <source>
        <dbReference type="Proteomes" id="UP000027665"/>
    </source>
</evidence>
<dbReference type="GeneID" id="90983160"/>
<dbReference type="Gene3D" id="3.40.1710.10">
    <property type="entry name" value="abc type-2 transporter like domain"/>
    <property type="match status" value="1"/>
</dbReference>
<evidence type="ECO:0000256" key="8">
    <source>
        <dbReference type="SAM" id="Phobius"/>
    </source>
</evidence>
<dbReference type="RefSeq" id="WP_037975149.1">
    <property type="nucleotide sequence ID" value="NZ_CAMETI010000011.1"/>
</dbReference>
<evidence type="ECO:0000256" key="2">
    <source>
        <dbReference type="ARBA" id="ARBA00007783"/>
    </source>
</evidence>
<feature type="domain" description="ABC transmembrane type-2" evidence="9">
    <location>
        <begin position="137"/>
        <end position="374"/>
    </location>
</feature>
<proteinExistence type="inferred from homology"/>
<keyword evidence="11" id="KW-1185">Reference proteome</keyword>
<dbReference type="InterPro" id="IPR051449">
    <property type="entry name" value="ABC-2_transporter_component"/>
</dbReference>
<dbReference type="EMBL" id="JMKI01000016">
    <property type="protein sequence ID" value="KEJ92829.1"/>
    <property type="molecule type" value="Genomic_DNA"/>
</dbReference>
<feature type="transmembrane region" description="Helical" evidence="8">
    <location>
        <begin position="231"/>
        <end position="252"/>
    </location>
</feature>
<dbReference type="InterPro" id="IPR047817">
    <property type="entry name" value="ABC2_TM_bact-type"/>
</dbReference>
<name>A0A073ISP3_9BACT</name>